<gene>
    <name evidence="2" type="ORF">L9F63_001093</name>
</gene>
<evidence type="ECO:0000313" key="2">
    <source>
        <dbReference type="EMBL" id="KAJ9600738.1"/>
    </source>
</evidence>
<feature type="compositionally biased region" description="Low complexity" evidence="1">
    <location>
        <begin position="157"/>
        <end position="170"/>
    </location>
</feature>
<evidence type="ECO:0000256" key="1">
    <source>
        <dbReference type="SAM" id="MobiDB-lite"/>
    </source>
</evidence>
<reference evidence="2" key="1">
    <citation type="journal article" date="2023" name="IScience">
        <title>Live-bearing cockroach genome reveals convergent evolutionary mechanisms linked to viviparity in insects and beyond.</title>
        <authorList>
            <person name="Fouks B."/>
            <person name="Harrison M.C."/>
            <person name="Mikhailova A.A."/>
            <person name="Marchal E."/>
            <person name="English S."/>
            <person name="Carruthers M."/>
            <person name="Jennings E.C."/>
            <person name="Chiamaka E.L."/>
            <person name="Frigard R.A."/>
            <person name="Pippel M."/>
            <person name="Attardo G.M."/>
            <person name="Benoit J.B."/>
            <person name="Bornberg-Bauer E."/>
            <person name="Tobe S.S."/>
        </authorList>
    </citation>
    <scope>NUCLEOTIDE SEQUENCE</scope>
    <source>
        <strain evidence="2">Stay&amp;Tobe</strain>
    </source>
</reference>
<name>A0AAD8AKA8_DIPPU</name>
<organism evidence="2 3">
    <name type="scientific">Diploptera punctata</name>
    <name type="common">Pacific beetle cockroach</name>
    <dbReference type="NCBI Taxonomy" id="6984"/>
    <lineage>
        <taxon>Eukaryota</taxon>
        <taxon>Metazoa</taxon>
        <taxon>Ecdysozoa</taxon>
        <taxon>Arthropoda</taxon>
        <taxon>Hexapoda</taxon>
        <taxon>Insecta</taxon>
        <taxon>Pterygota</taxon>
        <taxon>Neoptera</taxon>
        <taxon>Polyneoptera</taxon>
        <taxon>Dictyoptera</taxon>
        <taxon>Blattodea</taxon>
        <taxon>Blaberoidea</taxon>
        <taxon>Blaberidae</taxon>
        <taxon>Diplopterinae</taxon>
        <taxon>Diploptera</taxon>
    </lineage>
</organism>
<feature type="region of interest" description="Disordered" evidence="1">
    <location>
        <begin position="31"/>
        <end position="115"/>
    </location>
</feature>
<evidence type="ECO:0000313" key="3">
    <source>
        <dbReference type="Proteomes" id="UP001233999"/>
    </source>
</evidence>
<dbReference type="EMBL" id="JASPKZ010000050">
    <property type="protein sequence ID" value="KAJ9600738.1"/>
    <property type="molecule type" value="Genomic_DNA"/>
</dbReference>
<keyword evidence="3" id="KW-1185">Reference proteome</keyword>
<comment type="caution">
    <text evidence="2">The sequence shown here is derived from an EMBL/GenBank/DDBJ whole genome shotgun (WGS) entry which is preliminary data.</text>
</comment>
<feature type="region of interest" description="Disordered" evidence="1">
    <location>
        <begin position="143"/>
        <end position="197"/>
    </location>
</feature>
<protein>
    <submittedName>
        <fullName evidence="2">Uncharacterized protein</fullName>
    </submittedName>
</protein>
<feature type="compositionally biased region" description="Low complexity" evidence="1">
    <location>
        <begin position="31"/>
        <end position="47"/>
    </location>
</feature>
<feature type="non-terminal residue" evidence="2">
    <location>
        <position position="230"/>
    </location>
</feature>
<dbReference type="AlphaFoldDB" id="A0AAD8AKA8"/>
<reference evidence="2" key="2">
    <citation type="submission" date="2023-05" db="EMBL/GenBank/DDBJ databases">
        <authorList>
            <person name="Fouks B."/>
        </authorList>
    </citation>
    <scope>NUCLEOTIDE SEQUENCE</scope>
    <source>
        <strain evidence="2">Stay&amp;Tobe</strain>
        <tissue evidence="2">Testes</tissue>
    </source>
</reference>
<dbReference type="Proteomes" id="UP001233999">
    <property type="component" value="Unassembled WGS sequence"/>
</dbReference>
<accession>A0AAD8AKA8</accession>
<sequence length="230" mass="25411">MADSCTNNRTSTAPPFIKHKISFSVDSLLSSCTNTNNKSNSPNTSPKHTITHAETRQYPVESASIEYNNKHFSRSDQNTPTRSPSDTNCEDESNEDLEDEELEVDDDESVKCSNKKQSEQDFIYGSRGILDSSQLQYFHCRQDESRTNDDSNSARRSPTGTTSPSTSPPTIRDDCSVTDNEEVNTSPFVPKPLPHPGVTLGAGGPPCWNFPPGLATQFAWMPVYRPTSPT</sequence>
<proteinExistence type="predicted"/>
<feature type="compositionally biased region" description="Acidic residues" evidence="1">
    <location>
        <begin position="88"/>
        <end position="108"/>
    </location>
</feature>
<feature type="compositionally biased region" description="Basic and acidic residues" evidence="1">
    <location>
        <begin position="143"/>
        <end position="153"/>
    </location>
</feature>
<feature type="compositionally biased region" description="Polar residues" evidence="1">
    <location>
        <begin position="75"/>
        <end position="87"/>
    </location>
</feature>